<dbReference type="Proteomes" id="UP000052982">
    <property type="component" value="Unassembled WGS sequence"/>
</dbReference>
<comment type="caution">
    <text evidence="4">The sequence shown here is derived from an EMBL/GenBank/DDBJ whole genome shotgun (WGS) entry which is preliminary data.</text>
</comment>
<dbReference type="Pfam" id="PF03018">
    <property type="entry name" value="Dirigent"/>
    <property type="match status" value="1"/>
</dbReference>
<dbReference type="SMR" id="A0A101SV50"/>
<keyword evidence="3" id="KW-0732">Signal</keyword>
<organism evidence="4 5">
    <name type="scientific">Streptomyces griseoruber</name>
    <dbReference type="NCBI Taxonomy" id="1943"/>
    <lineage>
        <taxon>Bacteria</taxon>
        <taxon>Bacillati</taxon>
        <taxon>Actinomycetota</taxon>
        <taxon>Actinomycetes</taxon>
        <taxon>Kitasatosporales</taxon>
        <taxon>Streptomycetaceae</taxon>
        <taxon>Streptomyces</taxon>
    </lineage>
</organism>
<accession>A0A101SV50</accession>
<dbReference type="STRING" id="1943.AQJ64_25800"/>
<feature type="chain" id="PRO_5007106600" evidence="3">
    <location>
        <begin position="30"/>
        <end position="161"/>
    </location>
</feature>
<dbReference type="GO" id="GO:0005576">
    <property type="term" value="C:extracellular region"/>
    <property type="evidence" value="ECO:0007669"/>
    <property type="project" value="UniProtKB-SubCell"/>
</dbReference>
<evidence type="ECO:0000256" key="2">
    <source>
        <dbReference type="ARBA" id="ARBA00022525"/>
    </source>
</evidence>
<evidence type="ECO:0000256" key="3">
    <source>
        <dbReference type="SAM" id="SignalP"/>
    </source>
</evidence>
<keyword evidence="5" id="KW-1185">Reference proteome</keyword>
<evidence type="ECO:0000313" key="5">
    <source>
        <dbReference type="Proteomes" id="UP000052982"/>
    </source>
</evidence>
<dbReference type="AlphaFoldDB" id="A0A101SV50"/>
<dbReference type="GO" id="GO:0009695">
    <property type="term" value="P:jasmonic acid biosynthetic process"/>
    <property type="evidence" value="ECO:0007669"/>
    <property type="project" value="InterPro"/>
</dbReference>
<gene>
    <name evidence="4" type="ORF">AQJ64_25800</name>
</gene>
<dbReference type="InterPro" id="IPR004265">
    <property type="entry name" value="Dirigent"/>
</dbReference>
<keyword evidence="2" id="KW-0964">Secreted</keyword>
<name>A0A101SV50_9ACTN</name>
<proteinExistence type="predicted"/>
<protein>
    <submittedName>
        <fullName evidence="4">Allene oxide cyclase</fullName>
    </submittedName>
</protein>
<dbReference type="GO" id="GO:0046423">
    <property type="term" value="F:allene-oxide cyclase activity"/>
    <property type="evidence" value="ECO:0007669"/>
    <property type="project" value="InterPro"/>
</dbReference>
<evidence type="ECO:0000313" key="4">
    <source>
        <dbReference type="EMBL" id="KUN80498.1"/>
    </source>
</evidence>
<dbReference type="InterPro" id="IPR034871">
    <property type="entry name" value="Allene_oxi_cyc_sf"/>
</dbReference>
<comment type="subcellular location">
    <subcellularLocation>
        <location evidence="1">Secreted</location>
    </subcellularLocation>
</comment>
<dbReference type="OrthoDB" id="5195420at2"/>
<reference evidence="4 5" key="1">
    <citation type="submission" date="2015-10" db="EMBL/GenBank/DDBJ databases">
        <title>Draft genome sequence of Streptomyces griseoruber DSM 40281, type strain for the species Streptomyces griseoruber.</title>
        <authorList>
            <person name="Ruckert C."/>
            <person name="Winkler A."/>
            <person name="Kalinowski J."/>
            <person name="Kampfer P."/>
            <person name="Glaeser S."/>
        </authorList>
    </citation>
    <scope>NUCLEOTIDE SEQUENCE [LARGE SCALE GENOMIC DNA]</scope>
    <source>
        <strain evidence="4 5">DSM 40281</strain>
    </source>
</reference>
<dbReference type="Gene3D" id="2.40.480.10">
    <property type="entry name" value="Allene oxide cyclase-like"/>
    <property type="match status" value="1"/>
</dbReference>
<feature type="signal peptide" evidence="3">
    <location>
        <begin position="1"/>
        <end position="29"/>
    </location>
</feature>
<dbReference type="InterPro" id="IPR044859">
    <property type="entry name" value="Allene_oxi_cyc_Dirigent"/>
</dbReference>
<dbReference type="SUPFAM" id="SSF141493">
    <property type="entry name" value="Allene oxide cyclase-like"/>
    <property type="match status" value="1"/>
</dbReference>
<dbReference type="EMBL" id="LMWW01000042">
    <property type="protein sequence ID" value="KUN80498.1"/>
    <property type="molecule type" value="Genomic_DNA"/>
</dbReference>
<sequence length="161" mass="16628">MTMRKPRLAAVLAATTCAVLVAGVSVAQAGDRTAGHRGGPAVFTVIEHADTDTVVDLGPRGDSIGDTLAFGNPVYDTAGHQVGGSQGSCVRTKVGTAWECSWTTTLNGGSIVVQGPFHDAADSTLAITGGTGKWRTARGQMHLHARDAKGSAYDFTFAVER</sequence>
<evidence type="ECO:0000256" key="1">
    <source>
        <dbReference type="ARBA" id="ARBA00004613"/>
    </source>
</evidence>